<evidence type="ECO:0000256" key="22">
    <source>
        <dbReference type="SAM" id="SignalP"/>
    </source>
</evidence>
<evidence type="ECO:0000256" key="11">
    <source>
        <dbReference type="ARBA" id="ARBA00022801"/>
    </source>
</evidence>
<comment type="caution">
    <text evidence="24">The sequence shown here is derived from an EMBL/GenBank/DDBJ whole genome shotgun (WGS) entry which is preliminary data.</text>
</comment>
<evidence type="ECO:0000256" key="1">
    <source>
        <dbReference type="ARBA" id="ARBA00004240"/>
    </source>
</evidence>
<keyword evidence="18" id="KW-0458">Lysosome</keyword>
<keyword evidence="25" id="KW-1185">Reference proteome</keyword>
<evidence type="ECO:0000259" key="23">
    <source>
        <dbReference type="Pfam" id="PF04389"/>
    </source>
</evidence>
<evidence type="ECO:0000256" key="8">
    <source>
        <dbReference type="ARBA" id="ARBA00022670"/>
    </source>
</evidence>
<dbReference type="InterPro" id="IPR039866">
    <property type="entry name" value="CPQ"/>
</dbReference>
<dbReference type="EMBL" id="JBHSCR010000036">
    <property type="protein sequence ID" value="MFC4349804.1"/>
    <property type="molecule type" value="Genomic_DNA"/>
</dbReference>
<evidence type="ECO:0000313" key="24">
    <source>
        <dbReference type="EMBL" id="MFC4349804.1"/>
    </source>
</evidence>
<evidence type="ECO:0000256" key="17">
    <source>
        <dbReference type="ARBA" id="ARBA00023180"/>
    </source>
</evidence>
<evidence type="ECO:0000256" key="2">
    <source>
        <dbReference type="ARBA" id="ARBA00004371"/>
    </source>
</evidence>
<organism evidence="24 25">
    <name type="scientific">Kordiimonas lipolytica</name>
    <dbReference type="NCBI Taxonomy" id="1662421"/>
    <lineage>
        <taxon>Bacteria</taxon>
        <taxon>Pseudomonadati</taxon>
        <taxon>Pseudomonadota</taxon>
        <taxon>Alphaproteobacteria</taxon>
        <taxon>Kordiimonadales</taxon>
        <taxon>Kordiimonadaceae</taxon>
        <taxon>Kordiimonas</taxon>
    </lineage>
</organism>
<keyword evidence="17" id="KW-0325">Glycoprotein</keyword>
<comment type="subcellular location">
    <subcellularLocation>
        <location evidence="1">Endoplasmic reticulum</location>
    </subcellularLocation>
    <subcellularLocation>
        <location evidence="3">Golgi apparatus</location>
    </subcellularLocation>
    <subcellularLocation>
        <location evidence="2">Lysosome</location>
    </subcellularLocation>
    <subcellularLocation>
        <location evidence="4">Secreted</location>
    </subcellularLocation>
</comment>
<dbReference type="Gene3D" id="3.50.30.30">
    <property type="match status" value="1"/>
</dbReference>
<reference evidence="25" key="1">
    <citation type="journal article" date="2019" name="Int. J. Syst. Evol. Microbiol.">
        <title>The Global Catalogue of Microorganisms (GCM) 10K type strain sequencing project: providing services to taxonomists for standard genome sequencing and annotation.</title>
        <authorList>
            <consortium name="The Broad Institute Genomics Platform"/>
            <consortium name="The Broad Institute Genome Sequencing Center for Infectious Disease"/>
            <person name="Wu L."/>
            <person name="Ma J."/>
        </authorList>
    </citation>
    <scope>NUCLEOTIDE SEQUENCE [LARGE SCALE GENOMIC DNA]</scope>
    <source>
        <strain evidence="25">CGMCC 1.15304</strain>
    </source>
</reference>
<keyword evidence="12" id="KW-0256">Endoplasmic reticulum</keyword>
<accession>A0ABV8UH53</accession>
<keyword evidence="11" id="KW-0378">Hydrolase</keyword>
<evidence type="ECO:0000256" key="6">
    <source>
        <dbReference type="ARBA" id="ARBA00022525"/>
    </source>
</evidence>
<evidence type="ECO:0000256" key="7">
    <source>
        <dbReference type="ARBA" id="ARBA00022645"/>
    </source>
</evidence>
<feature type="compositionally biased region" description="Basic and acidic residues" evidence="21">
    <location>
        <begin position="524"/>
        <end position="544"/>
    </location>
</feature>
<dbReference type="PANTHER" id="PTHR12053:SF3">
    <property type="entry name" value="CARBOXYPEPTIDASE Q"/>
    <property type="match status" value="1"/>
</dbReference>
<feature type="signal peptide" evidence="22">
    <location>
        <begin position="1"/>
        <end position="24"/>
    </location>
</feature>
<keyword evidence="16" id="KW-0865">Zymogen</keyword>
<feature type="region of interest" description="Disordered" evidence="21">
    <location>
        <begin position="524"/>
        <end position="551"/>
    </location>
</feature>
<dbReference type="PROSITE" id="PS51257">
    <property type="entry name" value="PROKAR_LIPOPROTEIN"/>
    <property type="match status" value="1"/>
</dbReference>
<evidence type="ECO:0000256" key="15">
    <source>
        <dbReference type="ARBA" id="ARBA00023049"/>
    </source>
</evidence>
<dbReference type="Gene3D" id="3.40.630.10">
    <property type="entry name" value="Zn peptidases"/>
    <property type="match status" value="1"/>
</dbReference>
<dbReference type="Pfam" id="PF04389">
    <property type="entry name" value="Peptidase_M28"/>
    <property type="match status" value="1"/>
</dbReference>
<evidence type="ECO:0000256" key="12">
    <source>
        <dbReference type="ARBA" id="ARBA00022824"/>
    </source>
</evidence>
<evidence type="ECO:0000256" key="4">
    <source>
        <dbReference type="ARBA" id="ARBA00004613"/>
    </source>
</evidence>
<name>A0ABV8UH53_9PROT</name>
<feature type="domain" description="Peptidase M28" evidence="23">
    <location>
        <begin position="300"/>
        <end position="517"/>
    </location>
</feature>
<evidence type="ECO:0000256" key="16">
    <source>
        <dbReference type="ARBA" id="ARBA00023145"/>
    </source>
</evidence>
<dbReference type="InterPro" id="IPR007484">
    <property type="entry name" value="Peptidase_M28"/>
</dbReference>
<evidence type="ECO:0000256" key="13">
    <source>
        <dbReference type="ARBA" id="ARBA00022833"/>
    </source>
</evidence>
<sequence length="551" mass="61838">MFKKSILAASVALGFSGIFGAACAGDAPDLGVISKIRDEGFNHSQVMKTLRHLTDRIGPRLTGTPAMMQANEWTRDQLTEWGLENAHLEGFEFGPGWTWESVDVRMTAPRTDQLHALPISWYPGTEGPVTGDVIFAPMKSKADFEKYKGKLKGKIVLVDAVSPYKDPTEMNAEDRRRANEPIRRYTEEELENISTYDVPEGHPGEDGWTDYKSWGYYLTDFLEEEGAVAVVRRSPRRNMLIGATGYQYLQGHLPGLPGVRMASEHYDRAVRLLKDDQAVSMSLDVKATYYTDDMQSYSTLAEIPGRGRNPEVVMLGAHLDSWFMGDGAVDNGAGVAVTMEAVRILKAIGFQPKRTIRIGLWGGEEQGYYGSYQYVKNHLATRPESDDEKLKYMEPYAKEFGMFPIAKKPDYERFSAYFNLDNGSGKIRGIYAEGNAAAAAIFTEWLEPFHDLGADTVTMNDTGGTDHEVFDDIGLPGFQFIQDPLDYGSRLHHSTVDTYDHAFEKDLKQAAVIMASFVYNAAMREERFPREPEPREREKDKKDDDAEVAQD</sequence>
<keyword evidence="13" id="KW-0862">Zinc</keyword>
<evidence type="ECO:0000256" key="21">
    <source>
        <dbReference type="SAM" id="MobiDB-lite"/>
    </source>
</evidence>
<feature type="chain" id="PRO_5046359638" description="Carboxypeptidase Q" evidence="22">
    <location>
        <begin position="25"/>
        <end position="551"/>
    </location>
</feature>
<dbReference type="Proteomes" id="UP001595776">
    <property type="component" value="Unassembled WGS sequence"/>
</dbReference>
<comment type="subunit">
    <text evidence="19">Homodimer. The monomeric form is inactive while the homodimer is active.</text>
</comment>
<evidence type="ECO:0000256" key="18">
    <source>
        <dbReference type="ARBA" id="ARBA00023228"/>
    </source>
</evidence>
<evidence type="ECO:0000256" key="9">
    <source>
        <dbReference type="ARBA" id="ARBA00022723"/>
    </source>
</evidence>
<keyword evidence="14" id="KW-0333">Golgi apparatus</keyword>
<dbReference type="RefSeq" id="WP_068144568.1">
    <property type="nucleotide sequence ID" value="NZ_JBHSCR010000036.1"/>
</dbReference>
<dbReference type="PANTHER" id="PTHR12053">
    <property type="entry name" value="PROTEASE FAMILY M28 PLASMA GLUTAMATE CARBOXYPEPTIDASE-RELATED"/>
    <property type="match status" value="1"/>
</dbReference>
<protein>
    <recommendedName>
        <fullName evidence="5">Carboxypeptidase Q</fullName>
    </recommendedName>
    <alternativeName>
        <fullName evidence="20">Plasma glutamate carboxypeptidase</fullName>
    </alternativeName>
</protein>
<keyword evidence="9" id="KW-0479">Metal-binding</keyword>
<evidence type="ECO:0000313" key="25">
    <source>
        <dbReference type="Proteomes" id="UP001595776"/>
    </source>
</evidence>
<proteinExistence type="predicted"/>
<dbReference type="SUPFAM" id="SSF53187">
    <property type="entry name" value="Zn-dependent exopeptidases"/>
    <property type="match status" value="1"/>
</dbReference>
<evidence type="ECO:0000256" key="19">
    <source>
        <dbReference type="ARBA" id="ARBA00025833"/>
    </source>
</evidence>
<evidence type="ECO:0000256" key="3">
    <source>
        <dbReference type="ARBA" id="ARBA00004555"/>
    </source>
</evidence>
<evidence type="ECO:0000256" key="20">
    <source>
        <dbReference type="ARBA" id="ARBA00033328"/>
    </source>
</evidence>
<evidence type="ECO:0000256" key="10">
    <source>
        <dbReference type="ARBA" id="ARBA00022729"/>
    </source>
</evidence>
<keyword evidence="8" id="KW-0645">Protease</keyword>
<evidence type="ECO:0000256" key="5">
    <source>
        <dbReference type="ARBA" id="ARBA00014116"/>
    </source>
</evidence>
<evidence type="ECO:0000256" key="14">
    <source>
        <dbReference type="ARBA" id="ARBA00023034"/>
    </source>
</evidence>
<keyword evidence="15" id="KW-0482">Metalloprotease</keyword>
<keyword evidence="7" id="KW-0121">Carboxypeptidase</keyword>
<gene>
    <name evidence="24" type="ORF">ACFO5Q_18290</name>
</gene>
<keyword evidence="10 22" id="KW-0732">Signal</keyword>
<keyword evidence="6" id="KW-0964">Secreted</keyword>